<protein>
    <submittedName>
        <fullName evidence="1">Uncharacterized protein</fullName>
    </submittedName>
</protein>
<evidence type="ECO:0000313" key="1">
    <source>
        <dbReference type="EMBL" id="MCK7611944.1"/>
    </source>
</evidence>
<evidence type="ECO:0000313" key="2">
    <source>
        <dbReference type="Proteomes" id="UP001431221"/>
    </source>
</evidence>
<dbReference type="RefSeq" id="WP_248152673.1">
    <property type="nucleotide sequence ID" value="NZ_JALNMJ010000004.1"/>
</dbReference>
<proteinExistence type="predicted"/>
<comment type="caution">
    <text evidence="1">The sequence shown here is derived from an EMBL/GenBank/DDBJ whole genome shotgun (WGS) entry which is preliminary data.</text>
</comment>
<gene>
    <name evidence="1" type="ORF">M0H32_07215</name>
</gene>
<keyword evidence="2" id="KW-1185">Reference proteome</keyword>
<name>A0ABT0GR67_9HYPH</name>
<dbReference type="EMBL" id="JALNMJ010000004">
    <property type="protein sequence ID" value="MCK7611944.1"/>
    <property type="molecule type" value="Genomic_DNA"/>
</dbReference>
<dbReference type="Proteomes" id="UP001431221">
    <property type="component" value="Unassembled WGS sequence"/>
</dbReference>
<reference evidence="1" key="1">
    <citation type="submission" date="2022-04" db="EMBL/GenBank/DDBJ databases">
        <title>Roseibium sp. CAU 1639 isolated from mud.</title>
        <authorList>
            <person name="Kim W."/>
        </authorList>
    </citation>
    <scope>NUCLEOTIDE SEQUENCE</scope>
    <source>
        <strain evidence="1">CAU 1639</strain>
    </source>
</reference>
<accession>A0ABT0GR67</accession>
<sequence>MHYEYLKRLETYVPEHVRPAATERLDLKAAIDAANLTEMWDMILTLDYGVSDPEQLSPEKRDEFLNVMSLLLQAFDK</sequence>
<organism evidence="1 2">
    <name type="scientific">Roseibium sediminicola</name>
    <dbReference type="NCBI Taxonomy" id="2933272"/>
    <lineage>
        <taxon>Bacteria</taxon>
        <taxon>Pseudomonadati</taxon>
        <taxon>Pseudomonadota</taxon>
        <taxon>Alphaproteobacteria</taxon>
        <taxon>Hyphomicrobiales</taxon>
        <taxon>Stappiaceae</taxon>
        <taxon>Roseibium</taxon>
    </lineage>
</organism>